<proteinExistence type="predicted"/>
<reference evidence="1 2" key="1">
    <citation type="journal article" date="2013" name="PLoS ONE">
        <title>Assembly-driven community genomics of a hypersaline microbial ecosystem.</title>
        <authorList>
            <person name="Podell S."/>
            <person name="Ugalde J.A."/>
            <person name="Narasingarao P."/>
            <person name="Banfield J.F."/>
            <person name="Heidelberg K.B."/>
            <person name="Allen E.E."/>
        </authorList>
    </citation>
    <scope>NUCLEOTIDE SEQUENCE [LARGE SCALE GENOMIC DNA]</scope>
    <source>
        <strain evidence="2">J07HQW2</strain>
    </source>
</reference>
<dbReference type="EMBL" id="KE356561">
    <property type="protein sequence ID" value="ERG94051.1"/>
    <property type="molecule type" value="Genomic_DNA"/>
</dbReference>
<evidence type="ECO:0000313" key="1">
    <source>
        <dbReference type="EMBL" id="ERG94051.1"/>
    </source>
</evidence>
<name>U1PP30_9EURY</name>
<dbReference type="AlphaFoldDB" id="U1PP30"/>
<dbReference type="Proteomes" id="UP000030710">
    <property type="component" value="Unassembled WGS sequence"/>
</dbReference>
<evidence type="ECO:0000313" key="2">
    <source>
        <dbReference type="Proteomes" id="UP000030710"/>
    </source>
</evidence>
<sequence>MAEAVDFRLFITVTEREWIRIIVSNNSETNEDGGITDKYRHPQINKAGASESGLARGTLHLGDLAGDVLIQMYFREVFTLLSPRVSSIYLLSMVESVLT</sequence>
<dbReference type="RefSeq" id="WP_021053545.1">
    <property type="nucleotide sequence ID" value="NZ_KE356561.1"/>
</dbReference>
<organism evidence="1 2">
    <name type="scientific">Haloquadratum walsbyi J07HQW2</name>
    <dbReference type="NCBI Taxonomy" id="1238425"/>
    <lineage>
        <taxon>Archaea</taxon>
        <taxon>Methanobacteriati</taxon>
        <taxon>Methanobacteriota</taxon>
        <taxon>Stenosarchaea group</taxon>
        <taxon>Halobacteria</taxon>
        <taxon>Halobacteriales</taxon>
        <taxon>Haloferacaceae</taxon>
        <taxon>Haloquadratum</taxon>
    </lineage>
</organism>
<dbReference type="HOGENOM" id="CLU_2313739_0_0_2"/>
<gene>
    <name evidence="1" type="ORF">J07HQW2_00485</name>
</gene>
<protein>
    <submittedName>
        <fullName evidence="1">Uncharacterized protein</fullName>
    </submittedName>
</protein>
<accession>U1PP30</accession>